<dbReference type="Proteomes" id="UP000034366">
    <property type="component" value="Unassembled WGS sequence"/>
</dbReference>
<dbReference type="EMBL" id="LBTW01000021">
    <property type="protein sequence ID" value="KKQ48913.1"/>
    <property type="molecule type" value="Genomic_DNA"/>
</dbReference>
<accession>A0A0G0I0P7</accession>
<comment type="caution">
    <text evidence="1">The sequence shown here is derived from an EMBL/GenBank/DDBJ whole genome shotgun (WGS) entry which is preliminary data.</text>
</comment>
<evidence type="ECO:0000313" key="1">
    <source>
        <dbReference type="EMBL" id="KKQ48913.1"/>
    </source>
</evidence>
<reference evidence="1 2" key="1">
    <citation type="journal article" date="2015" name="Nature">
        <title>rRNA introns, odd ribosomes, and small enigmatic genomes across a large radiation of phyla.</title>
        <authorList>
            <person name="Brown C.T."/>
            <person name="Hug L.A."/>
            <person name="Thomas B.C."/>
            <person name="Sharon I."/>
            <person name="Castelle C.J."/>
            <person name="Singh A."/>
            <person name="Wilkins M.J."/>
            <person name="Williams K.H."/>
            <person name="Banfield J.F."/>
        </authorList>
    </citation>
    <scope>NUCLEOTIDE SEQUENCE [LARGE SCALE GENOMIC DNA]</scope>
</reference>
<evidence type="ECO:0000313" key="2">
    <source>
        <dbReference type="Proteomes" id="UP000034366"/>
    </source>
</evidence>
<dbReference type="PATRIC" id="fig|1618592.3.peg.410"/>
<sequence length="147" mass="16606">MTERKNEIHPRVVLKEAENKARRSIDSRKTASALRNLTPLVYEVLAENLGGVDTQGYQVEIEEGLTQQRPGEDREETYRDACSTLRSQGKSMQDIANALLRDPEVLTALSLGEMTRTQYEGVRGIFIDSLSEYYPGAKKLKDKTKKT</sequence>
<organism evidence="1 2">
    <name type="scientific">Candidatus Woesebacteria bacterium GW2011_GWD1_38_10</name>
    <dbReference type="NCBI Taxonomy" id="1618592"/>
    <lineage>
        <taxon>Bacteria</taxon>
        <taxon>Candidatus Woeseibacteriota</taxon>
    </lineage>
</organism>
<proteinExistence type="predicted"/>
<protein>
    <submittedName>
        <fullName evidence="1">Uncharacterized protein</fullName>
    </submittedName>
</protein>
<gene>
    <name evidence="1" type="ORF">US67_C0021G0003</name>
</gene>
<dbReference type="AlphaFoldDB" id="A0A0G0I0P7"/>
<name>A0A0G0I0P7_9BACT</name>